<dbReference type="OMA" id="QCQMKNL"/>
<feature type="transmembrane region" description="Helical" evidence="6">
    <location>
        <begin position="373"/>
        <end position="396"/>
    </location>
</feature>
<dbReference type="AlphaFoldDB" id="A0A0K9PJM2"/>
<dbReference type="Pfam" id="PF01554">
    <property type="entry name" value="MatE"/>
    <property type="match status" value="2"/>
</dbReference>
<organism evidence="7 8">
    <name type="scientific">Zostera marina</name>
    <name type="common">Eelgrass</name>
    <dbReference type="NCBI Taxonomy" id="29655"/>
    <lineage>
        <taxon>Eukaryota</taxon>
        <taxon>Viridiplantae</taxon>
        <taxon>Streptophyta</taxon>
        <taxon>Embryophyta</taxon>
        <taxon>Tracheophyta</taxon>
        <taxon>Spermatophyta</taxon>
        <taxon>Magnoliopsida</taxon>
        <taxon>Liliopsida</taxon>
        <taxon>Zosteraceae</taxon>
        <taxon>Zostera</taxon>
    </lineage>
</organism>
<dbReference type="GO" id="GO:1990961">
    <property type="term" value="P:xenobiotic detoxification by transmembrane export across the plasma membrane"/>
    <property type="evidence" value="ECO:0007669"/>
    <property type="project" value="InterPro"/>
</dbReference>
<accession>A0A0K9PJM2</accession>
<feature type="transmembrane region" description="Helical" evidence="6">
    <location>
        <begin position="70"/>
        <end position="93"/>
    </location>
</feature>
<dbReference type="GO" id="GO:0042910">
    <property type="term" value="F:xenobiotic transmembrane transporter activity"/>
    <property type="evidence" value="ECO:0007669"/>
    <property type="project" value="InterPro"/>
</dbReference>
<feature type="transmembrane region" description="Helical" evidence="6">
    <location>
        <begin position="289"/>
        <end position="308"/>
    </location>
</feature>
<gene>
    <name evidence="7" type="ORF">ZOSMA_23G01100</name>
</gene>
<feature type="transmembrane region" description="Helical" evidence="6">
    <location>
        <begin position="329"/>
        <end position="353"/>
    </location>
</feature>
<feature type="transmembrane region" description="Helical" evidence="6">
    <location>
        <begin position="151"/>
        <end position="168"/>
    </location>
</feature>
<dbReference type="NCBIfam" id="TIGR00797">
    <property type="entry name" value="matE"/>
    <property type="match status" value="1"/>
</dbReference>
<dbReference type="InterPro" id="IPR045069">
    <property type="entry name" value="MATE_euk"/>
</dbReference>
<dbReference type="InterPro" id="IPR002528">
    <property type="entry name" value="MATE_fam"/>
</dbReference>
<reference evidence="8" key="1">
    <citation type="journal article" date="2016" name="Nature">
        <title>The genome of the seagrass Zostera marina reveals angiosperm adaptation to the sea.</title>
        <authorList>
            <person name="Olsen J.L."/>
            <person name="Rouze P."/>
            <person name="Verhelst B."/>
            <person name="Lin Y.-C."/>
            <person name="Bayer T."/>
            <person name="Collen J."/>
            <person name="Dattolo E."/>
            <person name="De Paoli E."/>
            <person name="Dittami S."/>
            <person name="Maumus F."/>
            <person name="Michel G."/>
            <person name="Kersting A."/>
            <person name="Lauritano C."/>
            <person name="Lohaus R."/>
            <person name="Toepel M."/>
            <person name="Tonon T."/>
            <person name="Vanneste K."/>
            <person name="Amirebrahimi M."/>
            <person name="Brakel J."/>
            <person name="Bostroem C."/>
            <person name="Chovatia M."/>
            <person name="Grimwood J."/>
            <person name="Jenkins J.W."/>
            <person name="Jueterbock A."/>
            <person name="Mraz A."/>
            <person name="Stam W.T."/>
            <person name="Tice H."/>
            <person name="Bornberg-Bauer E."/>
            <person name="Green P.J."/>
            <person name="Pearson G.A."/>
            <person name="Procaccini G."/>
            <person name="Duarte C.M."/>
            <person name="Schmutz J."/>
            <person name="Reusch T.B.H."/>
            <person name="Van de Peer Y."/>
        </authorList>
    </citation>
    <scope>NUCLEOTIDE SEQUENCE [LARGE SCALE GENOMIC DNA]</scope>
    <source>
        <strain evidence="8">cv. Finnish</strain>
    </source>
</reference>
<dbReference type="EMBL" id="LFYR01000839">
    <property type="protein sequence ID" value="KMZ68452.1"/>
    <property type="molecule type" value="Genomic_DNA"/>
</dbReference>
<evidence type="ECO:0000256" key="1">
    <source>
        <dbReference type="ARBA" id="ARBA00004141"/>
    </source>
</evidence>
<evidence type="ECO:0000256" key="3">
    <source>
        <dbReference type="ARBA" id="ARBA00022692"/>
    </source>
</evidence>
<dbReference type="Proteomes" id="UP000036987">
    <property type="component" value="Unassembled WGS sequence"/>
</dbReference>
<comment type="caution">
    <text evidence="7">The sequence shown here is derived from an EMBL/GenBank/DDBJ whole genome shotgun (WGS) entry which is preliminary data.</text>
</comment>
<dbReference type="STRING" id="29655.A0A0K9PJM2"/>
<dbReference type="PANTHER" id="PTHR11206">
    <property type="entry name" value="MULTIDRUG RESISTANCE PROTEIN"/>
    <property type="match status" value="1"/>
</dbReference>
<keyword evidence="3 6" id="KW-0812">Transmembrane</keyword>
<feature type="transmembrane region" description="Helical" evidence="6">
    <location>
        <begin position="180"/>
        <end position="201"/>
    </location>
</feature>
<comment type="subcellular location">
    <subcellularLocation>
        <location evidence="1">Membrane</location>
        <topology evidence="1">Multi-pass membrane protein</topology>
    </subcellularLocation>
</comment>
<sequence length="477" mass="52099">MVHAVETPLILSGSDQKPQNTGTRVFIESKKLWSVAGPSILGNILSYSTMAITQAFAGHLGDFELASISIANSVIIAFSSGLMIGMSSALETLCGQAFGAKKYHMLGIYMQRSWIVLFLCATLLLPIYIFATPILIWMGQPVELAARAGKVALWSIPLIYAFAFLFPISRFLMSQMKNNIMAVFSTFVFLLHVFITWLFVYKMKLGLFGTVMTLNFSWWVNVICLFGYVVFGGCPFSWNGFSMEAFSNIWDFVKLSTSSGIMVCLEYWYFSALVLFSSTLNNAQIAVDALSICLCTNTCVFMISLAFFASTGVRVANELGAGDGKAAKFAVKVSVMTSTLIGLFFSGLIMGLHDIYGLIFTSSPEVLEAVDKLTWLLAITIFLNSVQPVLSGVAVGSGWQATVAYVNIGSYYLIGIPVGLVLGYAFDFGVVGIWSGMIGGTVVQTSALTYMTVKCDWNQEVMKAGERVEKWDSPCIL</sequence>
<dbReference type="GO" id="GO:0022857">
    <property type="term" value="F:transmembrane transporter activity"/>
    <property type="evidence" value="ECO:0000318"/>
    <property type="project" value="GO_Central"/>
</dbReference>
<dbReference type="OrthoDB" id="2126698at2759"/>
<feature type="transmembrane region" description="Helical" evidence="6">
    <location>
        <begin position="403"/>
        <end position="426"/>
    </location>
</feature>
<feature type="transmembrane region" description="Helical" evidence="6">
    <location>
        <begin position="216"/>
        <end position="238"/>
    </location>
</feature>
<feature type="transmembrane region" description="Helical" evidence="6">
    <location>
        <begin position="259"/>
        <end position="277"/>
    </location>
</feature>
<evidence type="ECO:0000256" key="2">
    <source>
        <dbReference type="ARBA" id="ARBA00010199"/>
    </source>
</evidence>
<evidence type="ECO:0000256" key="6">
    <source>
        <dbReference type="RuleBase" id="RU004914"/>
    </source>
</evidence>
<dbReference type="CDD" id="cd13132">
    <property type="entry name" value="MATE_eukaryotic"/>
    <property type="match status" value="1"/>
</dbReference>
<evidence type="ECO:0000256" key="4">
    <source>
        <dbReference type="ARBA" id="ARBA00022989"/>
    </source>
</evidence>
<evidence type="ECO:0000313" key="8">
    <source>
        <dbReference type="Proteomes" id="UP000036987"/>
    </source>
</evidence>
<feature type="transmembrane region" description="Helical" evidence="6">
    <location>
        <begin position="432"/>
        <end position="453"/>
    </location>
</feature>
<comment type="similarity">
    <text evidence="2 6">Belongs to the multi antimicrobial extrusion (MATE) (TC 2.A.66.1) family.</text>
</comment>
<evidence type="ECO:0000313" key="7">
    <source>
        <dbReference type="EMBL" id="KMZ68452.1"/>
    </source>
</evidence>
<keyword evidence="8" id="KW-1185">Reference proteome</keyword>
<dbReference type="GO" id="GO:0015297">
    <property type="term" value="F:antiporter activity"/>
    <property type="evidence" value="ECO:0007669"/>
    <property type="project" value="InterPro"/>
</dbReference>
<dbReference type="GO" id="GO:0016020">
    <property type="term" value="C:membrane"/>
    <property type="evidence" value="ECO:0000318"/>
    <property type="project" value="GO_Central"/>
</dbReference>
<evidence type="ECO:0000256" key="5">
    <source>
        <dbReference type="ARBA" id="ARBA00023136"/>
    </source>
</evidence>
<protein>
    <recommendedName>
        <fullName evidence="6">Protein DETOXIFICATION</fullName>
    </recommendedName>
    <alternativeName>
        <fullName evidence="6">Multidrug and toxic compound extrusion protein</fullName>
    </alternativeName>
</protein>
<proteinExistence type="inferred from homology"/>
<feature type="transmembrane region" description="Helical" evidence="6">
    <location>
        <begin position="114"/>
        <end position="139"/>
    </location>
</feature>
<keyword evidence="4 6" id="KW-1133">Transmembrane helix</keyword>
<keyword evidence="5 6" id="KW-0472">Membrane</keyword>
<name>A0A0K9PJM2_ZOSMR</name>